<accession>A0A9D1YAB1</accession>
<dbReference type="AlphaFoldDB" id="A0A9D1YAB1"/>
<sequence length="260" mass="28259">MRRGFSCWYAEGETLPPLETFQDGAALADFAERARREENRRLWRVPPDNAPLPWAIPADGGTIDADFPKAKLEGGRAAVLWAAMDQLRRNGPPGCQLLFAMEGPFTALSRLLPLEEVYAAAQEDSPLFPWVEGELARCAALAAEHGAALLSLADPVASPELTGTAFFRRCCQERLVSLLRALHRAAPQLPVHLCSALGRGLRDAGVCQSVPLSFQPGSEYEQALLEQLKRPESPKIISGGCLNRPHGPAAGLVELRLHLN</sequence>
<evidence type="ECO:0008006" key="3">
    <source>
        <dbReference type="Google" id="ProtNLM"/>
    </source>
</evidence>
<reference evidence="1" key="1">
    <citation type="journal article" date="2021" name="PeerJ">
        <title>Extensive microbial diversity within the chicken gut microbiome revealed by metagenomics and culture.</title>
        <authorList>
            <person name="Gilroy R."/>
            <person name="Ravi A."/>
            <person name="Getino M."/>
            <person name="Pursley I."/>
            <person name="Horton D.L."/>
            <person name="Alikhan N.F."/>
            <person name="Baker D."/>
            <person name="Gharbi K."/>
            <person name="Hall N."/>
            <person name="Watson M."/>
            <person name="Adriaenssens E.M."/>
            <person name="Foster-Nyarko E."/>
            <person name="Jarju S."/>
            <person name="Secka A."/>
            <person name="Antonio M."/>
            <person name="Oren A."/>
            <person name="Chaudhuri R.R."/>
            <person name="La Ragione R."/>
            <person name="Hildebrand F."/>
            <person name="Pallen M.J."/>
        </authorList>
    </citation>
    <scope>NUCLEOTIDE SEQUENCE</scope>
    <source>
        <strain evidence="1">ChiBcec16_6824</strain>
    </source>
</reference>
<comment type="caution">
    <text evidence="1">The sequence shown here is derived from an EMBL/GenBank/DDBJ whole genome shotgun (WGS) entry which is preliminary data.</text>
</comment>
<evidence type="ECO:0000313" key="2">
    <source>
        <dbReference type="Proteomes" id="UP000823868"/>
    </source>
</evidence>
<protein>
    <recommendedName>
        <fullName evidence="3">Uroporphyrinogen decarboxylase (URO-D) domain-containing protein</fullName>
    </recommendedName>
</protein>
<gene>
    <name evidence="1" type="ORF">H9841_11045</name>
</gene>
<dbReference type="Proteomes" id="UP000823868">
    <property type="component" value="Unassembled WGS sequence"/>
</dbReference>
<name>A0A9D1YAB1_9FIRM</name>
<reference evidence="1" key="2">
    <citation type="submission" date="2021-04" db="EMBL/GenBank/DDBJ databases">
        <authorList>
            <person name="Gilroy R."/>
        </authorList>
    </citation>
    <scope>NUCLEOTIDE SEQUENCE</scope>
    <source>
        <strain evidence="1">ChiBcec16_6824</strain>
    </source>
</reference>
<proteinExistence type="predicted"/>
<evidence type="ECO:0000313" key="1">
    <source>
        <dbReference type="EMBL" id="HIY22420.1"/>
    </source>
</evidence>
<dbReference type="InterPro" id="IPR038071">
    <property type="entry name" value="UROD/MetE-like_sf"/>
</dbReference>
<dbReference type="Gene3D" id="3.20.20.210">
    <property type="match status" value="1"/>
</dbReference>
<organism evidence="1 2">
    <name type="scientific">Candidatus Flavonifractor merdigallinarum</name>
    <dbReference type="NCBI Taxonomy" id="2838589"/>
    <lineage>
        <taxon>Bacteria</taxon>
        <taxon>Bacillati</taxon>
        <taxon>Bacillota</taxon>
        <taxon>Clostridia</taxon>
        <taxon>Eubacteriales</taxon>
        <taxon>Oscillospiraceae</taxon>
        <taxon>Flavonifractor</taxon>
    </lineage>
</organism>
<dbReference type="EMBL" id="DXDX01000199">
    <property type="protein sequence ID" value="HIY22420.1"/>
    <property type="molecule type" value="Genomic_DNA"/>
</dbReference>